<feature type="region of interest" description="Disordered" evidence="1">
    <location>
        <begin position="53"/>
        <end position="94"/>
    </location>
</feature>
<organism evidence="4 5">
    <name type="scientific">Neotabrizicola shimadae</name>
    <dbReference type="NCBI Taxonomy" id="2807096"/>
    <lineage>
        <taxon>Bacteria</taxon>
        <taxon>Pseudomonadati</taxon>
        <taxon>Pseudomonadota</taxon>
        <taxon>Alphaproteobacteria</taxon>
        <taxon>Rhodobacterales</taxon>
        <taxon>Paracoccaceae</taxon>
        <taxon>Neotabrizicola</taxon>
    </lineage>
</organism>
<proteinExistence type="predicted"/>
<accession>A0A8G0ZT73</accession>
<feature type="domain" description="Zinc finger/thioredoxin putative" evidence="3">
    <location>
        <begin position="1"/>
        <end position="35"/>
    </location>
</feature>
<evidence type="ECO:0000313" key="5">
    <source>
        <dbReference type="Proteomes" id="UP000826300"/>
    </source>
</evidence>
<dbReference type="EMBL" id="CP069370">
    <property type="protein sequence ID" value="QYZ69005.1"/>
    <property type="molecule type" value="Genomic_DNA"/>
</dbReference>
<keyword evidence="5" id="KW-1185">Reference proteome</keyword>
<dbReference type="RefSeq" id="WP_220661225.1">
    <property type="nucleotide sequence ID" value="NZ_CP069370.1"/>
</dbReference>
<reference evidence="4" key="1">
    <citation type="submission" date="2021-02" db="EMBL/GenBank/DDBJ databases">
        <title>Rhodobacter shimadae sp. nov., an aerobic anoxygenic phototrophic bacterium isolated from a hot spring.</title>
        <authorList>
            <person name="Muramatsu S."/>
            <person name="Haruta S."/>
            <person name="Hirose S."/>
            <person name="Hanada S."/>
        </authorList>
    </citation>
    <scope>NUCLEOTIDE SEQUENCE</scope>
    <source>
        <strain evidence="4">N10</strain>
    </source>
</reference>
<evidence type="ECO:0000256" key="1">
    <source>
        <dbReference type="SAM" id="MobiDB-lite"/>
    </source>
</evidence>
<dbReference type="InterPro" id="IPR011723">
    <property type="entry name" value="Znf/thioredoxin_put"/>
</dbReference>
<evidence type="ECO:0000259" key="3">
    <source>
        <dbReference type="Pfam" id="PF13717"/>
    </source>
</evidence>
<sequence length="288" mass="30166">MRLICPNCSAEYEVDDAAIPDTGRDVQCSNCGHGWFQLPPHVEAEAEAEAEVFDEPEPVAVPAIASPLPGEDDDDEPEPPPPDQSASPRQPRTLDDSVLAVLKEEAEREANARRAEAMRTIETQPDLGLDSAVAGAVAASAAAEREARARAKPVEVIPSAEDIAREAAAEAGVAPSRASRRGQLPDIEEINSTLRATDDRAGLASGLAPDDMSPRRGGFGRGFMLMILLALILAVTYLMAPRFAAQVPALKPALDGYVGAVDSARLYLDGLLKSATGAVESVSPAPGG</sequence>
<dbReference type="AlphaFoldDB" id="A0A8G0ZT73"/>
<dbReference type="Proteomes" id="UP000826300">
    <property type="component" value="Chromosome"/>
</dbReference>
<dbReference type="Pfam" id="PF13717">
    <property type="entry name" value="Zn_ribbon_4"/>
    <property type="match status" value="1"/>
</dbReference>
<dbReference type="KEGG" id="nsm:JO391_14815"/>
<evidence type="ECO:0000256" key="2">
    <source>
        <dbReference type="SAM" id="Phobius"/>
    </source>
</evidence>
<keyword evidence="2" id="KW-0472">Membrane</keyword>
<keyword evidence="2" id="KW-1133">Transmembrane helix</keyword>
<keyword evidence="2" id="KW-0812">Transmembrane</keyword>
<protein>
    <submittedName>
        <fullName evidence="4">Zinc-ribbon domain-containing protein</fullName>
    </submittedName>
</protein>
<feature type="transmembrane region" description="Helical" evidence="2">
    <location>
        <begin position="222"/>
        <end position="240"/>
    </location>
</feature>
<gene>
    <name evidence="4" type="ORF">JO391_14815</name>
</gene>
<dbReference type="NCBIfam" id="TIGR02098">
    <property type="entry name" value="MJ0042_CXXC"/>
    <property type="match status" value="1"/>
</dbReference>
<evidence type="ECO:0000313" key="4">
    <source>
        <dbReference type="EMBL" id="QYZ69005.1"/>
    </source>
</evidence>
<name>A0A8G0ZT73_9RHOB</name>